<dbReference type="SMART" id="SM00421">
    <property type="entry name" value="HTH_LUXR"/>
    <property type="match status" value="1"/>
</dbReference>
<proteinExistence type="predicted"/>
<dbReference type="PANTHER" id="PTHR43214:SF43">
    <property type="entry name" value="TWO-COMPONENT RESPONSE REGULATOR"/>
    <property type="match status" value="1"/>
</dbReference>
<dbReference type="Pfam" id="PF25873">
    <property type="entry name" value="WHD_MalT"/>
    <property type="match status" value="1"/>
</dbReference>
<dbReference type="InterPro" id="IPR027417">
    <property type="entry name" value="P-loop_NTPase"/>
</dbReference>
<sequence length="888" mass="95459">MAVLGTKLRVPLSRRQLVDRSRLTDRLPTGRGQMPRLVLVAAPAGSGKTTLLTQWLAAGDVRTAWLSLDVADDDLRRFLTHLVASVRVASPEVGVEETALLEDERTVRAEDVLAVLVDELDALSGPTVIALDDYHVIDGAEVHEAVAFLLDNLPPQVSVAMTTRADPPLALSRLRARGELLEVRAADLRFTTAEATAFLNDVMGLGLEPEHVAALERRTEGWATGLQLAALSAAGTADPDGFVDAFAGSHRFVLDYLVDEVLAGQPADVRSFLLDTSVLDDLCGPLCDAVTGRSDGQQVLEALERANLFVVPLDDERQWWRYHHLFGEALRARLTAGGAEHVGRLHQHAADWYAEHDRLPDAVRHALAGGYVHQAADLVELAVPGMRQRREDRAMREWLRALPEDVVRHRPLLAMHLAWARLSEGDLDGLDRWLDVAEAALESQEAPPPSTGPATARAARDQDLATLPAMVEVYRATVAQARGDVAATTAHASRARDLVGPDDHFVLGASSGFLGLAAWAAGDLAAAADTFGEAANHIRAAGNVADGLGMTVVLAEIVRGRGRPDEARRLLEHALAAAESTPGPPLSTTGDLHVALAEVLVEQGSLAEAESHLRTVVELGERASLIENRHRVHVARAALLRARGDLDAAVTALGEAQALLLPGYFPDVRPIPALGARIRIAQDRLDDARTWASEHRVDLGDATYLGEVDRLTLARLLVAEVDRLDDVVAATERIATEAGAAGRGGSVVDAHVVRALAHHAKGDRDAALSALGEALERGVPAGYRRLYLDEGAAMVELLAAHGGEHATTVLAAAAREEPPPRSPQPDGLSERELEVLRLLATELTGPEIAQRLFVSLNTLRTHTKHIFTKLDVNTRRAAVRRAAERELL</sequence>
<dbReference type="Proteomes" id="UP000618818">
    <property type="component" value="Unassembled WGS sequence"/>
</dbReference>
<evidence type="ECO:0000313" key="4">
    <source>
        <dbReference type="Proteomes" id="UP000618818"/>
    </source>
</evidence>
<dbReference type="InterPro" id="IPR011990">
    <property type="entry name" value="TPR-like_helical_dom_sf"/>
</dbReference>
<dbReference type="InterPro" id="IPR041617">
    <property type="entry name" value="TPR_MalT"/>
</dbReference>
<dbReference type="SUPFAM" id="SSF48452">
    <property type="entry name" value="TPR-like"/>
    <property type="match status" value="1"/>
</dbReference>
<dbReference type="PRINTS" id="PR00038">
    <property type="entry name" value="HTHLUXR"/>
</dbReference>
<dbReference type="InterPro" id="IPR059106">
    <property type="entry name" value="WHD_MalT"/>
</dbReference>
<dbReference type="EMBL" id="JACXYZ010000001">
    <property type="protein sequence ID" value="MBD3923269.1"/>
    <property type="molecule type" value="Genomic_DNA"/>
</dbReference>
<dbReference type="Pfam" id="PF17874">
    <property type="entry name" value="TPR_MalT"/>
    <property type="match status" value="1"/>
</dbReference>
<protein>
    <submittedName>
        <fullName evidence="3">Tetratricopeptide repeat protein</fullName>
    </submittedName>
</protein>
<dbReference type="Pfam" id="PF00196">
    <property type="entry name" value="GerE"/>
    <property type="match status" value="1"/>
</dbReference>
<evidence type="ECO:0000313" key="3">
    <source>
        <dbReference type="EMBL" id="MBD3923269.1"/>
    </source>
</evidence>
<organism evidence="3 4">
    <name type="scientific">Nocardioides cavernae</name>
    <dbReference type="NCBI Taxonomy" id="1921566"/>
    <lineage>
        <taxon>Bacteria</taxon>
        <taxon>Bacillati</taxon>
        <taxon>Actinomycetota</taxon>
        <taxon>Actinomycetes</taxon>
        <taxon>Propionibacteriales</taxon>
        <taxon>Nocardioidaceae</taxon>
        <taxon>Nocardioides</taxon>
    </lineage>
</organism>
<evidence type="ECO:0000259" key="2">
    <source>
        <dbReference type="PROSITE" id="PS50043"/>
    </source>
</evidence>
<evidence type="ECO:0000256" key="1">
    <source>
        <dbReference type="ARBA" id="ARBA00023125"/>
    </source>
</evidence>
<dbReference type="InterPro" id="IPR041664">
    <property type="entry name" value="AAA_16"/>
</dbReference>
<dbReference type="Gene3D" id="1.25.40.10">
    <property type="entry name" value="Tetratricopeptide repeat domain"/>
    <property type="match status" value="1"/>
</dbReference>
<name>A0ABR8N9Y4_9ACTN</name>
<accession>A0ABR8N9Y4</accession>
<dbReference type="InterPro" id="IPR016032">
    <property type="entry name" value="Sig_transdc_resp-reg_C-effctor"/>
</dbReference>
<comment type="caution">
    <text evidence="3">The sequence shown here is derived from an EMBL/GenBank/DDBJ whole genome shotgun (WGS) entry which is preliminary data.</text>
</comment>
<dbReference type="Gene3D" id="3.40.50.300">
    <property type="entry name" value="P-loop containing nucleotide triphosphate hydrolases"/>
    <property type="match status" value="1"/>
</dbReference>
<dbReference type="InterPro" id="IPR039420">
    <property type="entry name" value="WalR-like"/>
</dbReference>
<dbReference type="SUPFAM" id="SSF52540">
    <property type="entry name" value="P-loop containing nucleoside triphosphate hydrolases"/>
    <property type="match status" value="1"/>
</dbReference>
<dbReference type="PROSITE" id="PS50043">
    <property type="entry name" value="HTH_LUXR_2"/>
    <property type="match status" value="1"/>
</dbReference>
<dbReference type="CDD" id="cd06170">
    <property type="entry name" value="LuxR_C_like"/>
    <property type="match status" value="1"/>
</dbReference>
<dbReference type="Gene3D" id="1.10.10.10">
    <property type="entry name" value="Winged helix-like DNA-binding domain superfamily/Winged helix DNA-binding domain"/>
    <property type="match status" value="1"/>
</dbReference>
<dbReference type="Pfam" id="PF13191">
    <property type="entry name" value="AAA_16"/>
    <property type="match status" value="1"/>
</dbReference>
<dbReference type="RefSeq" id="WP_191193157.1">
    <property type="nucleotide sequence ID" value="NZ_JACXYZ010000001.1"/>
</dbReference>
<keyword evidence="1" id="KW-0238">DNA-binding</keyword>
<reference evidence="3 4" key="1">
    <citation type="submission" date="2020-09" db="EMBL/GenBank/DDBJ databases">
        <title>novel species in genus Nocardioides.</title>
        <authorList>
            <person name="Zhang G."/>
        </authorList>
    </citation>
    <scope>NUCLEOTIDE SEQUENCE [LARGE SCALE GENOMIC DNA]</scope>
    <source>
        <strain evidence="3 4">KCTC 39551</strain>
    </source>
</reference>
<dbReference type="InterPro" id="IPR000792">
    <property type="entry name" value="Tscrpt_reg_LuxR_C"/>
</dbReference>
<feature type="domain" description="HTH luxR-type" evidence="2">
    <location>
        <begin position="820"/>
        <end position="886"/>
    </location>
</feature>
<keyword evidence="4" id="KW-1185">Reference proteome</keyword>
<dbReference type="SUPFAM" id="SSF46894">
    <property type="entry name" value="C-terminal effector domain of the bipartite response regulators"/>
    <property type="match status" value="1"/>
</dbReference>
<dbReference type="PANTHER" id="PTHR43214">
    <property type="entry name" value="TWO-COMPONENT RESPONSE REGULATOR"/>
    <property type="match status" value="1"/>
</dbReference>
<dbReference type="InterPro" id="IPR036388">
    <property type="entry name" value="WH-like_DNA-bd_sf"/>
</dbReference>
<gene>
    <name evidence="3" type="ORF">IEZ26_01440</name>
</gene>